<evidence type="ECO:0000256" key="1">
    <source>
        <dbReference type="ARBA" id="ARBA00006484"/>
    </source>
</evidence>
<accession>A0A8H4J4T8</accession>
<dbReference type="InterPro" id="IPR002347">
    <property type="entry name" value="SDR_fam"/>
</dbReference>
<dbReference type="OrthoDB" id="191139at2759"/>
<organism evidence="3 4">
    <name type="scientific">Botryosphaeria dothidea</name>
    <dbReference type="NCBI Taxonomy" id="55169"/>
    <lineage>
        <taxon>Eukaryota</taxon>
        <taxon>Fungi</taxon>
        <taxon>Dikarya</taxon>
        <taxon>Ascomycota</taxon>
        <taxon>Pezizomycotina</taxon>
        <taxon>Dothideomycetes</taxon>
        <taxon>Dothideomycetes incertae sedis</taxon>
        <taxon>Botryosphaeriales</taxon>
        <taxon>Botryosphaeriaceae</taxon>
        <taxon>Botryosphaeria</taxon>
    </lineage>
</organism>
<comment type="caution">
    <text evidence="3">The sequence shown here is derived from an EMBL/GenBank/DDBJ whole genome shotgun (WGS) entry which is preliminary data.</text>
</comment>
<dbReference type="InterPro" id="IPR036291">
    <property type="entry name" value="NAD(P)-bd_dom_sf"/>
</dbReference>
<gene>
    <name evidence="3" type="ORF">GTA08_BOTSDO12074</name>
</gene>
<dbReference type="SUPFAM" id="SSF51735">
    <property type="entry name" value="NAD(P)-binding Rossmann-fold domains"/>
    <property type="match status" value="1"/>
</dbReference>
<dbReference type="GO" id="GO:0016491">
    <property type="term" value="F:oxidoreductase activity"/>
    <property type="evidence" value="ECO:0007669"/>
    <property type="project" value="UniProtKB-KW"/>
</dbReference>
<dbReference type="Proteomes" id="UP000572817">
    <property type="component" value="Unassembled WGS sequence"/>
</dbReference>
<keyword evidence="4" id="KW-1185">Reference proteome</keyword>
<dbReference type="AlphaFoldDB" id="A0A8H4J4T8"/>
<proteinExistence type="inferred from homology"/>
<sequence>MATHTEYGSDTKATTVADAFPNQIKDRVVLVTGVSRGGIGGGAVLAFARQSPSLLILVSRTQSKLDEVTADIKAIDPAVPVKSVVVDLASQASVRKGAEEIKSFTSRIDLFINNAGMNVRKRAYSPEGIESQLATNHIGPFLLTNLLRDQLLAAAKDSAPGATRIVNVSSTGHRSSPFRFHDYNNEGWPIPADEAGNAYLFPDAMKQPFDGYCGLLAYCHTKTANVLFSAELNKRFAGTGVVSYALHPGTIFTEVLRDMSDIMDEASKFLEQFKPKAGIDEGASTTVVAAVDPALNEVKGSSIFLEDCQLVDAEPYAVDPEKAEKLWKLSEELVKQEF</sequence>
<dbReference type="PANTHER" id="PTHR24320:SF283">
    <property type="entry name" value="RETINOL DEHYDROGENASE 11"/>
    <property type="match status" value="1"/>
</dbReference>
<keyword evidence="2" id="KW-0560">Oxidoreductase</keyword>
<reference evidence="3" key="1">
    <citation type="submission" date="2020-04" db="EMBL/GenBank/DDBJ databases">
        <title>Genome Assembly and Annotation of Botryosphaeria dothidea sdau 11-99, a Latent Pathogen of Apple Fruit Ring Rot in China.</title>
        <authorList>
            <person name="Yu C."/>
            <person name="Diao Y."/>
            <person name="Lu Q."/>
            <person name="Zhao J."/>
            <person name="Cui S."/>
            <person name="Peng C."/>
            <person name="He B."/>
            <person name="Liu H."/>
        </authorList>
    </citation>
    <scope>NUCLEOTIDE SEQUENCE [LARGE SCALE GENOMIC DNA]</scope>
    <source>
        <strain evidence="3">Sdau11-99</strain>
    </source>
</reference>
<evidence type="ECO:0000313" key="3">
    <source>
        <dbReference type="EMBL" id="KAF4312113.1"/>
    </source>
</evidence>
<dbReference type="PRINTS" id="PR00081">
    <property type="entry name" value="GDHRDH"/>
</dbReference>
<dbReference type="PANTHER" id="PTHR24320">
    <property type="entry name" value="RETINOL DEHYDROGENASE"/>
    <property type="match status" value="1"/>
</dbReference>
<protein>
    <submittedName>
        <fullName evidence="3">Uncharacterized protein</fullName>
    </submittedName>
</protein>
<dbReference type="EMBL" id="WWBZ02000007">
    <property type="protein sequence ID" value="KAF4312113.1"/>
    <property type="molecule type" value="Genomic_DNA"/>
</dbReference>
<evidence type="ECO:0000256" key="2">
    <source>
        <dbReference type="ARBA" id="ARBA00023002"/>
    </source>
</evidence>
<dbReference type="Pfam" id="PF00106">
    <property type="entry name" value="adh_short"/>
    <property type="match status" value="1"/>
</dbReference>
<dbReference type="Gene3D" id="3.40.50.720">
    <property type="entry name" value="NAD(P)-binding Rossmann-like Domain"/>
    <property type="match status" value="1"/>
</dbReference>
<name>A0A8H4J4T8_9PEZI</name>
<comment type="similarity">
    <text evidence="1">Belongs to the short-chain dehydrogenases/reductases (SDR) family.</text>
</comment>
<evidence type="ECO:0000313" key="4">
    <source>
        <dbReference type="Proteomes" id="UP000572817"/>
    </source>
</evidence>